<reference evidence="1 2" key="1">
    <citation type="journal article" date="2019" name="Sci. Rep.">
        <title>Orb-weaving spider Araneus ventricosus genome elucidates the spidroin gene catalogue.</title>
        <authorList>
            <person name="Kono N."/>
            <person name="Nakamura H."/>
            <person name="Ohtoshi R."/>
            <person name="Moran D.A.P."/>
            <person name="Shinohara A."/>
            <person name="Yoshida Y."/>
            <person name="Fujiwara M."/>
            <person name="Mori M."/>
            <person name="Tomita M."/>
            <person name="Arakawa K."/>
        </authorList>
    </citation>
    <scope>NUCLEOTIDE SEQUENCE [LARGE SCALE GENOMIC DNA]</scope>
</reference>
<accession>A0A4Y2LAR2</accession>
<organism evidence="1 2">
    <name type="scientific">Araneus ventricosus</name>
    <name type="common">Orbweaver spider</name>
    <name type="synonym">Epeira ventricosa</name>
    <dbReference type="NCBI Taxonomy" id="182803"/>
    <lineage>
        <taxon>Eukaryota</taxon>
        <taxon>Metazoa</taxon>
        <taxon>Ecdysozoa</taxon>
        <taxon>Arthropoda</taxon>
        <taxon>Chelicerata</taxon>
        <taxon>Arachnida</taxon>
        <taxon>Araneae</taxon>
        <taxon>Araneomorphae</taxon>
        <taxon>Entelegynae</taxon>
        <taxon>Araneoidea</taxon>
        <taxon>Araneidae</taxon>
        <taxon>Araneus</taxon>
    </lineage>
</organism>
<dbReference type="Proteomes" id="UP000499080">
    <property type="component" value="Unassembled WGS sequence"/>
</dbReference>
<comment type="caution">
    <text evidence="1">The sequence shown here is derived from an EMBL/GenBank/DDBJ whole genome shotgun (WGS) entry which is preliminary data.</text>
</comment>
<keyword evidence="2" id="KW-1185">Reference proteome</keyword>
<gene>
    <name evidence="1" type="ORF">AVEN_182417_1</name>
</gene>
<dbReference type="AlphaFoldDB" id="A0A4Y2LAR2"/>
<sequence length="105" mass="11905">MGCLHTCTCQVVSEHIRDPYQKASCKRSIPPQRLYQIKQFPVDMLVPWIHEVVSIPVRVHPPDTIGNETRQTWQLVSSHEQFNDGVGGSRRGVNLCAVQSTTIHE</sequence>
<evidence type="ECO:0000313" key="2">
    <source>
        <dbReference type="Proteomes" id="UP000499080"/>
    </source>
</evidence>
<dbReference type="EMBL" id="BGPR01118008">
    <property type="protein sequence ID" value="GBN11592.1"/>
    <property type="molecule type" value="Genomic_DNA"/>
</dbReference>
<evidence type="ECO:0000313" key="1">
    <source>
        <dbReference type="EMBL" id="GBN11592.1"/>
    </source>
</evidence>
<proteinExistence type="predicted"/>
<name>A0A4Y2LAR2_ARAVE</name>
<protein>
    <submittedName>
        <fullName evidence="1">Uncharacterized protein</fullName>
    </submittedName>
</protein>